<keyword evidence="1" id="KW-0678">Repressor</keyword>
<dbReference type="Pfam" id="PF00440">
    <property type="entry name" value="TetR_N"/>
    <property type="match status" value="1"/>
</dbReference>
<protein>
    <submittedName>
        <fullName evidence="5">TetR family transcriptional regulator</fullName>
    </submittedName>
</protein>
<name>A0ABY4EIS2_9BACI</name>
<organism evidence="5 6">
    <name type="scientific">Halobacillus salinarum</name>
    <dbReference type="NCBI Taxonomy" id="2932257"/>
    <lineage>
        <taxon>Bacteria</taxon>
        <taxon>Bacillati</taxon>
        <taxon>Bacillota</taxon>
        <taxon>Bacilli</taxon>
        <taxon>Bacillales</taxon>
        <taxon>Bacillaceae</taxon>
        <taxon>Halobacillus</taxon>
    </lineage>
</organism>
<feature type="DNA-binding region" description="H-T-H motif" evidence="3">
    <location>
        <begin position="29"/>
        <end position="48"/>
    </location>
</feature>
<gene>
    <name evidence="5" type="ORF">MUN89_19605</name>
</gene>
<evidence type="ECO:0000313" key="6">
    <source>
        <dbReference type="Proteomes" id="UP000831787"/>
    </source>
</evidence>
<keyword evidence="2 3" id="KW-0238">DNA-binding</keyword>
<evidence type="ECO:0000256" key="3">
    <source>
        <dbReference type="PROSITE-ProRule" id="PRU00335"/>
    </source>
</evidence>
<dbReference type="PANTHER" id="PTHR43479:SF11">
    <property type="entry name" value="ACREF_ENVCD OPERON REPRESSOR-RELATED"/>
    <property type="match status" value="1"/>
</dbReference>
<sequence length="202" mass="24070">MKKRSVLSKEEILQCAETVFRRFGPNKTSVTDIAKELNISHGTIYRHYPSKEKLKEATTEKWLNEEIITPLEQLLEEHYENSAQRLKQYINKLVNLKHHFAFEDREMFKMYAEVTEQSAGLIHSHLDQIYKHLTFIIEEGMNSRKFQSFQTSRENAVAVFHATERFHHPAHAYEWKEEKTKQEFEQVWYLIERGIIFRGGNP</sequence>
<evidence type="ECO:0000256" key="1">
    <source>
        <dbReference type="ARBA" id="ARBA00022491"/>
    </source>
</evidence>
<dbReference type="InterPro" id="IPR001647">
    <property type="entry name" value="HTH_TetR"/>
</dbReference>
<accession>A0ABY4EIS2</accession>
<dbReference type="PRINTS" id="PR00455">
    <property type="entry name" value="HTHTETR"/>
</dbReference>
<reference evidence="5 6" key="1">
    <citation type="submission" date="2022-04" db="EMBL/GenBank/DDBJ databases">
        <title>Halobacillus sp. isolated from saltern.</title>
        <authorList>
            <person name="Won M."/>
            <person name="Lee C.-M."/>
            <person name="Woen H.-Y."/>
            <person name="Kwon S.-W."/>
        </authorList>
    </citation>
    <scope>NUCLEOTIDE SEQUENCE [LARGE SCALE GENOMIC DNA]</scope>
    <source>
        <strain evidence="5 6">SSBR10-3</strain>
    </source>
</reference>
<dbReference type="EMBL" id="CP095073">
    <property type="protein sequence ID" value="UOQ44044.1"/>
    <property type="molecule type" value="Genomic_DNA"/>
</dbReference>
<dbReference type="InterPro" id="IPR041478">
    <property type="entry name" value="TetR_C_27"/>
</dbReference>
<dbReference type="InterPro" id="IPR050624">
    <property type="entry name" value="HTH-type_Tx_Regulator"/>
</dbReference>
<dbReference type="InterPro" id="IPR009057">
    <property type="entry name" value="Homeodomain-like_sf"/>
</dbReference>
<dbReference type="PROSITE" id="PS50977">
    <property type="entry name" value="HTH_TETR_2"/>
    <property type="match status" value="1"/>
</dbReference>
<dbReference type="RefSeq" id="WP_244709687.1">
    <property type="nucleotide sequence ID" value="NZ_CP095073.1"/>
</dbReference>
<dbReference type="SUPFAM" id="SSF46689">
    <property type="entry name" value="Homeodomain-like"/>
    <property type="match status" value="1"/>
</dbReference>
<evidence type="ECO:0000256" key="2">
    <source>
        <dbReference type="ARBA" id="ARBA00023125"/>
    </source>
</evidence>
<evidence type="ECO:0000313" key="5">
    <source>
        <dbReference type="EMBL" id="UOQ44044.1"/>
    </source>
</evidence>
<dbReference type="Gene3D" id="1.10.357.10">
    <property type="entry name" value="Tetracycline Repressor, domain 2"/>
    <property type="match status" value="1"/>
</dbReference>
<dbReference type="Proteomes" id="UP000831787">
    <property type="component" value="Chromosome"/>
</dbReference>
<feature type="domain" description="HTH tetR-type" evidence="4">
    <location>
        <begin position="6"/>
        <end position="66"/>
    </location>
</feature>
<proteinExistence type="predicted"/>
<keyword evidence="6" id="KW-1185">Reference proteome</keyword>
<dbReference type="Pfam" id="PF17935">
    <property type="entry name" value="TetR_C_27"/>
    <property type="match status" value="1"/>
</dbReference>
<evidence type="ECO:0000259" key="4">
    <source>
        <dbReference type="PROSITE" id="PS50977"/>
    </source>
</evidence>
<dbReference type="PANTHER" id="PTHR43479">
    <property type="entry name" value="ACREF/ENVCD OPERON REPRESSOR-RELATED"/>
    <property type="match status" value="1"/>
</dbReference>